<feature type="domain" description="Carboxymuconolactone decarboxylase-like" evidence="1">
    <location>
        <begin position="12"/>
        <end position="93"/>
    </location>
</feature>
<dbReference type="NCBIfam" id="TIGR00778">
    <property type="entry name" value="ahpD_dom"/>
    <property type="match status" value="1"/>
</dbReference>
<dbReference type="InterPro" id="IPR029032">
    <property type="entry name" value="AhpD-like"/>
</dbReference>
<dbReference type="SUPFAM" id="SSF69118">
    <property type="entry name" value="AhpD-like"/>
    <property type="match status" value="1"/>
</dbReference>
<dbReference type="Proteomes" id="UP000298058">
    <property type="component" value="Unassembled WGS sequence"/>
</dbReference>
<dbReference type="AlphaFoldDB" id="A0A4R9LYL7"/>
<sequence>MKSRIEYYPHFPDAFGKMVEIGKLIRSSSLGHNLIHLLNIRISQINGCIFCIDMHVKEAKIDGEKEIRLHHIAGWKESPLFDARERAAFLWAETVTLLSENNVPDAVYEEVRSVFSEQEMVSLTMAVAHMNSWNRIAVSFRAVPGSMDKMYGLDRAGL</sequence>
<dbReference type="EMBL" id="RQHW01000065">
    <property type="protein sequence ID" value="TGN17691.1"/>
    <property type="molecule type" value="Genomic_DNA"/>
</dbReference>
<keyword evidence="3" id="KW-1185">Reference proteome</keyword>
<dbReference type="PANTHER" id="PTHR34846">
    <property type="entry name" value="4-CARBOXYMUCONOLACTONE DECARBOXYLASE FAMILY PROTEIN (AFU_ORTHOLOGUE AFUA_6G11590)"/>
    <property type="match status" value="1"/>
</dbReference>
<reference evidence="2" key="1">
    <citation type="journal article" date="2019" name="PLoS Negl. Trop. Dis.">
        <title>Revisiting the worldwide diversity of Leptospira species in the environment.</title>
        <authorList>
            <person name="Vincent A.T."/>
            <person name="Schiettekatte O."/>
            <person name="Bourhy P."/>
            <person name="Veyrier F.J."/>
            <person name="Picardeau M."/>
        </authorList>
    </citation>
    <scope>NUCLEOTIDE SEQUENCE [LARGE SCALE GENOMIC DNA]</scope>
    <source>
        <strain evidence="2">201300427</strain>
    </source>
</reference>
<dbReference type="OrthoDB" id="9801997at2"/>
<gene>
    <name evidence="2" type="ORF">EHS15_16860</name>
</gene>
<protein>
    <submittedName>
        <fullName evidence="2">Carboxymuconolactone decarboxylase family protein</fullName>
    </submittedName>
</protein>
<evidence type="ECO:0000313" key="3">
    <source>
        <dbReference type="Proteomes" id="UP000298058"/>
    </source>
</evidence>
<evidence type="ECO:0000313" key="2">
    <source>
        <dbReference type="EMBL" id="TGN17691.1"/>
    </source>
</evidence>
<dbReference type="RefSeq" id="WP_135761748.1">
    <property type="nucleotide sequence ID" value="NZ_RQHW01000065.1"/>
</dbReference>
<dbReference type="GO" id="GO:0051920">
    <property type="term" value="F:peroxiredoxin activity"/>
    <property type="evidence" value="ECO:0007669"/>
    <property type="project" value="InterPro"/>
</dbReference>
<dbReference type="InterPro" id="IPR003779">
    <property type="entry name" value="CMD-like"/>
</dbReference>
<evidence type="ECO:0000259" key="1">
    <source>
        <dbReference type="Pfam" id="PF02627"/>
    </source>
</evidence>
<organism evidence="2 3">
    <name type="scientific">Leptospira idonii</name>
    <dbReference type="NCBI Taxonomy" id="1193500"/>
    <lineage>
        <taxon>Bacteria</taxon>
        <taxon>Pseudomonadati</taxon>
        <taxon>Spirochaetota</taxon>
        <taxon>Spirochaetia</taxon>
        <taxon>Leptospirales</taxon>
        <taxon>Leptospiraceae</taxon>
        <taxon>Leptospira</taxon>
    </lineage>
</organism>
<proteinExistence type="predicted"/>
<dbReference type="Pfam" id="PF02627">
    <property type="entry name" value="CMD"/>
    <property type="match status" value="1"/>
</dbReference>
<accession>A0A4R9LYL7</accession>
<dbReference type="InterPro" id="IPR004675">
    <property type="entry name" value="AhpD_core"/>
</dbReference>
<name>A0A4R9LYL7_9LEPT</name>
<dbReference type="PANTHER" id="PTHR34846:SF10">
    <property type="entry name" value="CYTOPLASMIC PROTEIN"/>
    <property type="match status" value="1"/>
</dbReference>
<dbReference type="Gene3D" id="1.20.1290.10">
    <property type="entry name" value="AhpD-like"/>
    <property type="match status" value="1"/>
</dbReference>
<comment type="caution">
    <text evidence="2">The sequence shown here is derived from an EMBL/GenBank/DDBJ whole genome shotgun (WGS) entry which is preliminary data.</text>
</comment>